<dbReference type="PANTHER" id="PTHR21506">
    <property type="entry name" value="COMPONENT OF OLIGOMERIC GOLGI COMPLEX 6"/>
    <property type="match status" value="1"/>
</dbReference>
<dbReference type="STRING" id="2282107.A0A286UVH7"/>
<dbReference type="PANTHER" id="PTHR21506:SF0">
    <property type="entry name" value="CONSERVED OLIGOMERIC GOLGI COMPLEX SUBUNIT 6"/>
    <property type="match status" value="1"/>
</dbReference>
<evidence type="ECO:0000256" key="12">
    <source>
        <dbReference type="SAM" id="MobiDB-lite"/>
    </source>
</evidence>
<evidence type="ECO:0000256" key="8">
    <source>
        <dbReference type="ARBA" id="ARBA00031348"/>
    </source>
</evidence>
<dbReference type="InterPro" id="IPR010490">
    <property type="entry name" value="COG6"/>
</dbReference>
<keyword evidence="11" id="KW-0175">Coiled coil</keyword>
<evidence type="ECO:0000256" key="10">
    <source>
        <dbReference type="RuleBase" id="RU365075"/>
    </source>
</evidence>
<dbReference type="FunCoup" id="A0A286UVH7">
    <property type="interactions" value="252"/>
</dbReference>
<feature type="domain" description="Conserved Oligomeric Golgi complex subunit 6 C-terminal" evidence="14">
    <location>
        <begin position="246"/>
        <end position="708"/>
    </location>
</feature>
<dbReference type="GO" id="GO:0000139">
    <property type="term" value="C:Golgi membrane"/>
    <property type="evidence" value="ECO:0007669"/>
    <property type="project" value="UniProtKB-SubCell"/>
</dbReference>
<dbReference type="Proteomes" id="UP000217199">
    <property type="component" value="Unassembled WGS sequence"/>
</dbReference>
<proteinExistence type="inferred from homology"/>
<evidence type="ECO:0000259" key="13">
    <source>
        <dbReference type="Pfam" id="PF06419"/>
    </source>
</evidence>
<dbReference type="InParanoid" id="A0A286UVH7"/>
<evidence type="ECO:0000256" key="5">
    <source>
        <dbReference type="ARBA" id="ARBA00022927"/>
    </source>
</evidence>
<dbReference type="InterPro" id="IPR048369">
    <property type="entry name" value="COG6_C"/>
</dbReference>
<keyword evidence="16" id="KW-1185">Reference proteome</keyword>
<gene>
    <name evidence="15" type="ORF">PNOK_0068800</name>
</gene>
<accession>A0A286UVH7</accession>
<dbReference type="Pfam" id="PF06419">
    <property type="entry name" value="COG6_N"/>
    <property type="match status" value="1"/>
</dbReference>
<feature type="coiled-coil region" evidence="11">
    <location>
        <begin position="140"/>
        <end position="174"/>
    </location>
</feature>
<protein>
    <recommendedName>
        <fullName evidence="3 10">Conserved oligomeric Golgi complex subunit 6</fullName>
        <shortName evidence="10">COG complex subunit 6</shortName>
    </recommendedName>
    <alternativeName>
        <fullName evidence="8 10">Component of oligomeric Golgi complex 6</fullName>
    </alternativeName>
</protein>
<comment type="subunit">
    <text evidence="10">Component of the conserved oligomeric Golgi complex.</text>
</comment>
<keyword evidence="7 10" id="KW-0472">Membrane</keyword>
<evidence type="ECO:0000256" key="4">
    <source>
        <dbReference type="ARBA" id="ARBA00022448"/>
    </source>
</evidence>
<evidence type="ECO:0000256" key="9">
    <source>
        <dbReference type="ARBA" id="ARBA00043873"/>
    </source>
</evidence>
<evidence type="ECO:0000259" key="14">
    <source>
        <dbReference type="Pfam" id="PF20653"/>
    </source>
</evidence>
<reference evidence="15 16" key="1">
    <citation type="journal article" date="2017" name="Mol. Ecol.">
        <title>Comparative and population genomic landscape of Phellinus noxius: A hypervariable fungus causing root rot in trees.</title>
        <authorList>
            <person name="Chung C.L."/>
            <person name="Lee T.J."/>
            <person name="Akiba M."/>
            <person name="Lee H.H."/>
            <person name="Kuo T.H."/>
            <person name="Liu D."/>
            <person name="Ke H.M."/>
            <person name="Yokoi T."/>
            <person name="Roa M.B."/>
            <person name="Lu M.J."/>
            <person name="Chang Y.Y."/>
            <person name="Ann P.J."/>
            <person name="Tsai J.N."/>
            <person name="Chen C.Y."/>
            <person name="Tzean S.S."/>
            <person name="Ota Y."/>
            <person name="Hattori T."/>
            <person name="Sahashi N."/>
            <person name="Liou R.F."/>
            <person name="Kikuchi T."/>
            <person name="Tsai I.J."/>
        </authorList>
    </citation>
    <scope>NUCLEOTIDE SEQUENCE [LARGE SCALE GENOMIC DNA]</scope>
    <source>
        <strain evidence="15 16">FFPRI411160</strain>
    </source>
</reference>
<evidence type="ECO:0000256" key="2">
    <source>
        <dbReference type="ARBA" id="ARBA00011023"/>
    </source>
</evidence>
<dbReference type="AlphaFoldDB" id="A0A286UVH7"/>
<feature type="region of interest" description="Disordered" evidence="12">
    <location>
        <begin position="1"/>
        <end position="33"/>
    </location>
</feature>
<comment type="function">
    <text evidence="10">Acts as component of the peripheral membrane COG complex that is involved in intra-Golgi protein trafficking. COG is located at the cis-Golgi, and regulates tethering of retrograde intra-Golgi vesicles and possibly a number of other membrane trafficking events.</text>
</comment>
<evidence type="ECO:0000313" key="16">
    <source>
        <dbReference type="Proteomes" id="UP000217199"/>
    </source>
</evidence>
<dbReference type="EMBL" id="NBII01000001">
    <property type="protein sequence ID" value="PAV23620.1"/>
    <property type="molecule type" value="Genomic_DNA"/>
</dbReference>
<name>A0A286UVH7_9AGAM</name>
<evidence type="ECO:0000256" key="3">
    <source>
        <dbReference type="ARBA" id="ARBA00020973"/>
    </source>
</evidence>
<evidence type="ECO:0000256" key="7">
    <source>
        <dbReference type="ARBA" id="ARBA00023136"/>
    </source>
</evidence>
<organism evidence="15 16">
    <name type="scientific">Pyrrhoderma noxium</name>
    <dbReference type="NCBI Taxonomy" id="2282107"/>
    <lineage>
        <taxon>Eukaryota</taxon>
        <taxon>Fungi</taxon>
        <taxon>Dikarya</taxon>
        <taxon>Basidiomycota</taxon>
        <taxon>Agaricomycotina</taxon>
        <taxon>Agaricomycetes</taxon>
        <taxon>Hymenochaetales</taxon>
        <taxon>Hymenochaetaceae</taxon>
        <taxon>Pyrrhoderma</taxon>
    </lineage>
</organism>
<dbReference type="InterPro" id="IPR048368">
    <property type="entry name" value="COG6_N"/>
</dbReference>
<comment type="similarity">
    <text evidence="2 10">Belongs to the COG6 family.</text>
</comment>
<dbReference type="GO" id="GO:0006891">
    <property type="term" value="P:intra-Golgi vesicle-mediated transport"/>
    <property type="evidence" value="ECO:0007669"/>
    <property type="project" value="UniProtKB-UniRule"/>
</dbReference>
<evidence type="ECO:0000256" key="1">
    <source>
        <dbReference type="ARBA" id="ARBA00004395"/>
    </source>
</evidence>
<dbReference type="SMART" id="SM01087">
    <property type="entry name" value="COG6"/>
    <property type="match status" value="1"/>
</dbReference>
<sequence length="733" mass="82691">MTSTISSRPPVPGSASSSKSLDEKSKSSSTPRNPISLRLYKILGTNYDDPATREALHTLSELYKSPETSMGKNLIHDPKTENEEALNKDHLGHHTPDKHPYVSSGIASRARKSIRRDAELKLAQGSRQFVRAFQEVDKHLDTLQEHIDAMHLRCEEIQDQLHSTNESCRSLLERAGGLRTARLAVNEQQLAVDCFISRFTLTEEEADLLQSRDIQINSQFFRAMRRAELIIKNTRVLMNGEDGPTKAGVEIIANTSHQLEEGYDKLARWCSLEFRQYVRDALLEVTPLMTEAVRWLRKKPELLGETLGILSQTRQSTLINAFMDALTRGGPGGLPRPIEIHAHDPLRYVGDMLAWVHQGIAGEREFLEGLFGMNGDRRMVGSVRKFGDSEEEDWIRELMDKAFERLRSPLRSRVRQTIRSQESCIATYKVANLLSFYNLTMRRTIGDKASLSATLNDITDEAYKVFFDAIEAQARSLARTLLPDDQDTQPPVALHDHTQVLREIMNVFKSSLMGDESEEDLRSGFQAILDLFIDAAINMCFSVSDARQNQKPDWDSDIFLLNCITHLISVIKPYNFTEYKANELQADIKARADLLTASHFNNILNDTSLAECIYILNTQTTSPSTPHEPLSHIGALQPQQLTLSLRAFSAWLSSPDVVHPPRLLPLLDRRLAERIHHAALRQLVNAYARLCTAVRAPENRYEAANTILGAQRPFGSLPALRQILGIEEEEVKA</sequence>
<feature type="domain" description="Conserved oligomeric complex COG6 N-terminal" evidence="13">
    <location>
        <begin position="109"/>
        <end position="211"/>
    </location>
</feature>
<evidence type="ECO:0000256" key="11">
    <source>
        <dbReference type="SAM" id="Coils"/>
    </source>
</evidence>
<comment type="subcellular location">
    <subcellularLocation>
        <location evidence="1 10">Golgi apparatus membrane</location>
        <topology evidence="1 10">Peripheral membrane protein</topology>
    </subcellularLocation>
</comment>
<evidence type="ECO:0000256" key="6">
    <source>
        <dbReference type="ARBA" id="ARBA00023034"/>
    </source>
</evidence>
<dbReference type="OrthoDB" id="272987at2759"/>
<keyword evidence="5 10" id="KW-0653">Protein transport</keyword>
<dbReference type="Pfam" id="PF20653">
    <property type="entry name" value="COG6_C"/>
    <property type="match status" value="1"/>
</dbReference>
<dbReference type="GO" id="GO:0015031">
    <property type="term" value="P:protein transport"/>
    <property type="evidence" value="ECO:0007669"/>
    <property type="project" value="UniProtKB-KW"/>
</dbReference>
<evidence type="ECO:0000313" key="15">
    <source>
        <dbReference type="EMBL" id="PAV23620.1"/>
    </source>
</evidence>
<keyword evidence="4 10" id="KW-0813">Transport</keyword>
<comment type="caution">
    <text evidence="15">The sequence shown here is derived from an EMBL/GenBank/DDBJ whole genome shotgun (WGS) entry which is preliminary data.</text>
</comment>
<comment type="function">
    <text evidence="9">Acts as a component of the peripheral membrane COG complex that is involved in intra-Golgi protein trafficking. COG is located at the cis-Golgi, and regulates tethering of retrograde intra-Golgi vesicles and possibly a number of other membrane trafficking events.</text>
</comment>
<keyword evidence="6 10" id="KW-0333">Golgi apparatus</keyword>
<dbReference type="GO" id="GO:0017119">
    <property type="term" value="C:Golgi transport complex"/>
    <property type="evidence" value="ECO:0007669"/>
    <property type="project" value="UniProtKB-UniRule"/>
</dbReference>